<evidence type="ECO:0000313" key="3">
    <source>
        <dbReference type="Proteomes" id="UP001409585"/>
    </source>
</evidence>
<dbReference type="SUPFAM" id="SSF53167">
    <property type="entry name" value="Purine and uridine phosphorylases"/>
    <property type="match status" value="1"/>
</dbReference>
<dbReference type="InterPro" id="IPR009486">
    <property type="entry name" value="Pur_nuclsid_perm"/>
</dbReference>
<evidence type="ECO:0008006" key="4">
    <source>
        <dbReference type="Google" id="ProtNLM"/>
    </source>
</evidence>
<dbReference type="GO" id="GO:0009116">
    <property type="term" value="P:nucleoside metabolic process"/>
    <property type="evidence" value="ECO:0007669"/>
    <property type="project" value="InterPro"/>
</dbReference>
<gene>
    <name evidence="2" type="ORF">GCM10025791_29160</name>
</gene>
<dbReference type="EMBL" id="BAABLX010000027">
    <property type="protein sequence ID" value="GAA4947602.1"/>
    <property type="molecule type" value="Genomic_DNA"/>
</dbReference>
<keyword evidence="1" id="KW-0732">Signal</keyword>
<comment type="caution">
    <text evidence="2">The sequence shown here is derived from an EMBL/GenBank/DDBJ whole genome shotgun (WGS) entry which is preliminary data.</text>
</comment>
<keyword evidence="3" id="KW-1185">Reference proteome</keyword>
<dbReference type="Gene3D" id="3.40.50.1580">
    <property type="entry name" value="Nucleoside phosphorylase domain"/>
    <property type="match status" value="1"/>
</dbReference>
<dbReference type="InterPro" id="IPR035994">
    <property type="entry name" value="Nucleoside_phosphorylase_sf"/>
</dbReference>
<dbReference type="GO" id="GO:0055085">
    <property type="term" value="P:transmembrane transport"/>
    <property type="evidence" value="ECO:0007669"/>
    <property type="project" value="InterPro"/>
</dbReference>
<dbReference type="Pfam" id="PF06516">
    <property type="entry name" value="NUP"/>
    <property type="match status" value="1"/>
</dbReference>
<dbReference type="GO" id="GO:0003824">
    <property type="term" value="F:catalytic activity"/>
    <property type="evidence" value="ECO:0007669"/>
    <property type="project" value="InterPro"/>
</dbReference>
<reference evidence="3" key="1">
    <citation type="journal article" date="2019" name="Int. J. Syst. Evol. Microbiol.">
        <title>The Global Catalogue of Microorganisms (GCM) 10K type strain sequencing project: providing services to taxonomists for standard genome sequencing and annotation.</title>
        <authorList>
            <consortium name="The Broad Institute Genomics Platform"/>
            <consortium name="The Broad Institute Genome Sequencing Center for Infectious Disease"/>
            <person name="Wu L."/>
            <person name="Ma J."/>
        </authorList>
    </citation>
    <scope>NUCLEOTIDE SEQUENCE [LARGE SCALE GENOMIC DNA]</scope>
    <source>
        <strain evidence="3">JCM 19134</strain>
    </source>
</reference>
<dbReference type="Proteomes" id="UP001409585">
    <property type="component" value="Unassembled WGS sequence"/>
</dbReference>
<protein>
    <recommendedName>
        <fullName evidence="4">Purine nucleoside permease</fullName>
    </recommendedName>
</protein>
<organism evidence="2 3">
    <name type="scientific">Halioxenophilus aromaticivorans</name>
    <dbReference type="NCBI Taxonomy" id="1306992"/>
    <lineage>
        <taxon>Bacteria</taxon>
        <taxon>Pseudomonadati</taxon>
        <taxon>Pseudomonadota</taxon>
        <taxon>Gammaproteobacteria</taxon>
        <taxon>Alteromonadales</taxon>
        <taxon>Alteromonadaceae</taxon>
        <taxon>Halioxenophilus</taxon>
    </lineage>
</organism>
<feature type="signal peptide" evidence="1">
    <location>
        <begin position="1"/>
        <end position="32"/>
    </location>
</feature>
<dbReference type="AlphaFoldDB" id="A0AAV3U4X7"/>
<name>A0AAV3U4X7_9ALTE</name>
<dbReference type="PANTHER" id="PTHR38643">
    <property type="entry name" value="PURINE NUCLEOSIDE PERMEASE C285.05-RELATED"/>
    <property type="match status" value="1"/>
</dbReference>
<accession>A0AAV3U4X7</accession>
<feature type="chain" id="PRO_5043831155" description="Purine nucleoside permease" evidence="1">
    <location>
        <begin position="33"/>
        <end position="345"/>
    </location>
</feature>
<dbReference type="RefSeq" id="WP_345423699.1">
    <property type="nucleotide sequence ID" value="NZ_AP031496.1"/>
</dbReference>
<evidence type="ECO:0000313" key="2">
    <source>
        <dbReference type="EMBL" id="GAA4947602.1"/>
    </source>
</evidence>
<dbReference type="PANTHER" id="PTHR38643:SF1">
    <property type="entry name" value="PURINE NUCLEOSIDE PERMEASE C285.05-RELATED"/>
    <property type="match status" value="1"/>
</dbReference>
<evidence type="ECO:0000256" key="1">
    <source>
        <dbReference type="SAM" id="SignalP"/>
    </source>
</evidence>
<proteinExistence type="predicted"/>
<sequence length="345" mass="37893">MSSNIEVKRLRFWSNAVFACFISLLLTQAALAGDAKTAEPVKVKVLIGAMFEIGQMQGDKAGEFQYWYQRYFANSEPMSVVGASNPIYCNAEAVCGAVLGMGKVASSSNMLAILLDQRFDFSQSYFLITGVAGIPPSVGTIGDVSWASWLVDYDLGHRWSPEEEPAVSPAFKPRAGYESLRSFPLNQNLVDKVYGKTQSVALQTSPSAERYKRRYSQPQARRKPRLLMGTHITGDTFFHGPGLSREAQYITELYDAPPYTMTEMEAAAIAQVINRLHGTQRLLSLRGAVNFDQGSASESTLQHLDPAPGNTAGGFDITLQNIVAVGGHLVDDIVAHWSQWRKAEQ</sequence>